<gene>
    <name evidence="6" type="ORF">SH1V18_19290</name>
</gene>
<dbReference type="PANTHER" id="PTHR11452:SF75">
    <property type="entry name" value="ALPHA-GALACTOSIDASE MEL1"/>
    <property type="match status" value="1"/>
</dbReference>
<proteinExistence type="inferred from homology"/>
<keyword evidence="3" id="KW-0378">Hydrolase</keyword>
<evidence type="ECO:0000313" key="7">
    <source>
        <dbReference type="Proteomes" id="UP001144256"/>
    </source>
</evidence>
<feature type="domain" description="CBM6" evidence="5">
    <location>
        <begin position="605"/>
        <end position="730"/>
    </location>
</feature>
<evidence type="ECO:0000313" key="6">
    <source>
        <dbReference type="EMBL" id="GKX29449.1"/>
    </source>
</evidence>
<dbReference type="SUPFAM" id="SSF49785">
    <property type="entry name" value="Galactose-binding domain-like"/>
    <property type="match status" value="2"/>
</dbReference>
<dbReference type="InterPro" id="IPR013780">
    <property type="entry name" value="Glyco_hydro_b"/>
</dbReference>
<dbReference type="Pfam" id="PF02018">
    <property type="entry name" value="CBM_4_9"/>
    <property type="match status" value="1"/>
</dbReference>
<name>A0A9W6DG74_9FIRM</name>
<dbReference type="InterPro" id="IPR013785">
    <property type="entry name" value="Aldolase_TIM"/>
</dbReference>
<dbReference type="AlphaFoldDB" id="A0A9W6DG74"/>
<keyword evidence="4" id="KW-0326">Glycosidase</keyword>
<dbReference type="Proteomes" id="UP001144256">
    <property type="component" value="Unassembled WGS sequence"/>
</dbReference>
<dbReference type="InterPro" id="IPR041233">
    <property type="entry name" value="Melibiase_C"/>
</dbReference>
<keyword evidence="7" id="KW-1185">Reference proteome</keyword>
<dbReference type="PROSITE" id="PS51175">
    <property type="entry name" value="CBM6"/>
    <property type="match status" value="2"/>
</dbReference>
<dbReference type="InterPro" id="IPR017853">
    <property type="entry name" value="GH"/>
</dbReference>
<evidence type="ECO:0000256" key="4">
    <source>
        <dbReference type="ARBA" id="ARBA00023295"/>
    </source>
</evidence>
<dbReference type="PANTHER" id="PTHR11452">
    <property type="entry name" value="ALPHA-GALACTOSIDASE/ALPHA-N-ACETYLGALACTOSAMINIDASE"/>
    <property type="match status" value="1"/>
</dbReference>
<dbReference type="Gene3D" id="2.60.40.1180">
    <property type="entry name" value="Golgi alpha-mannosidase II"/>
    <property type="match status" value="1"/>
</dbReference>
<dbReference type="InterPro" id="IPR003305">
    <property type="entry name" value="CenC_carb-bd"/>
</dbReference>
<evidence type="ECO:0000259" key="5">
    <source>
        <dbReference type="PROSITE" id="PS51175"/>
    </source>
</evidence>
<evidence type="ECO:0000256" key="3">
    <source>
        <dbReference type="ARBA" id="ARBA00022801"/>
    </source>
</evidence>
<comment type="similarity">
    <text evidence="1">Belongs to the glycosyl hydrolase 27 family.</text>
</comment>
<dbReference type="Gene3D" id="3.20.20.70">
    <property type="entry name" value="Aldolase class I"/>
    <property type="match status" value="1"/>
</dbReference>
<dbReference type="Gene3D" id="2.60.120.260">
    <property type="entry name" value="Galactose-binding domain-like"/>
    <property type="match status" value="3"/>
</dbReference>
<organism evidence="6 7">
    <name type="scientific">Vallitalea longa</name>
    <dbReference type="NCBI Taxonomy" id="2936439"/>
    <lineage>
        <taxon>Bacteria</taxon>
        <taxon>Bacillati</taxon>
        <taxon>Bacillota</taxon>
        <taxon>Clostridia</taxon>
        <taxon>Lachnospirales</taxon>
        <taxon>Vallitaleaceae</taxon>
        <taxon>Vallitalea</taxon>
    </lineage>
</organism>
<dbReference type="InterPro" id="IPR002241">
    <property type="entry name" value="Glyco_hydro_27"/>
</dbReference>
<keyword evidence="2" id="KW-0732">Signal</keyword>
<evidence type="ECO:0000256" key="1">
    <source>
        <dbReference type="ARBA" id="ARBA00009743"/>
    </source>
</evidence>
<dbReference type="RefSeq" id="WP_281814937.1">
    <property type="nucleotide sequence ID" value="NZ_BRLB01000004.1"/>
</dbReference>
<feature type="domain" description="CBM6" evidence="5">
    <location>
        <begin position="470"/>
        <end position="594"/>
    </location>
</feature>
<protein>
    <recommendedName>
        <fullName evidence="5">CBM6 domain-containing protein</fullName>
    </recommendedName>
</protein>
<dbReference type="EMBL" id="BRLB01000004">
    <property type="protein sequence ID" value="GKX29449.1"/>
    <property type="molecule type" value="Genomic_DNA"/>
</dbReference>
<dbReference type="InterPro" id="IPR008979">
    <property type="entry name" value="Galactose-bd-like_sf"/>
</dbReference>
<dbReference type="InterPro" id="IPR005084">
    <property type="entry name" value="CBM6"/>
</dbReference>
<sequence length="881" mass="100455">MENMKNSKHILSCIFMIISIGLFLSLSINDVEARESETTNKGTGPLYWITYEHQYVNDCPMPEDRWKANVDWIASDFRDYGYTMVCTDGWIEQSQKINENGYVISHNDSWQGDWTYWVEYCNNKGLDMGIYYNPLWVTQAAYNANCEIINTNGQYHIQDIVGSHVFDGGQNDEDGNPVFLYQVDTDKPGAEEFIKGYVEYFKNTGAKFLRVDFLGWYESGYTKIRNDEWESGYGSERYEKAIKWMNEACGDDMTLSLVMPNLYNKAQIELANGDMFRIDEDCFEGGWDHISHRRRGIWQNVWSQWANAFDGFTYWSEVTGRGQAIADGDFLRLNTFSTDEEKKSAVSLFTMAGSPICIADQYDTIGNNEHFYQNTEMILLNQMGLVGKPIDYDSERWAGQLPDGSWVVGLFNRNENEDIRIIDFHEDLGINGNADVRDLWLHEDLGSMTDYSANLDSHDCVILKIVPSGKKYEAEVASMIGAKKDNDHNNYSGYGFVDNMESVGSKIRFCINTDNAGTENLNIRYSNGWEDTRTVSLYVNGEDVTQLQLLALEDWDTWNNYEETITLDEGNNFIDIQYDSDDTGYVNIDYIELGTTGPDPLSTPEKYQGEEANLSGGASINDNHFFYSSTGFVDKIESVGSKVSFDVTVPEDGYYNVLLRYANGNSYDSSLSIYRNNTKIKQTVLPSLIGWDVWNNKTEVIYLDSGSNNITYKYDSGDGGRVNIDYISIEANDNTMPIELNNPGFETGNIDGWTEWHPSDQVAAYGVDQNDVHEGNYKLYFWSESAYKQSVHQIKTGLDNGTYTLKAWVKATAYDQQPSICRLEAVNYGGSDKFVNMTVDGIWRQYQCTVDITNGQIDMGFYCDSFGRTSMQIDKIELWKN</sequence>
<dbReference type="Pfam" id="PF17801">
    <property type="entry name" value="Melibiase_C"/>
    <property type="match status" value="1"/>
</dbReference>
<dbReference type="GO" id="GO:0030246">
    <property type="term" value="F:carbohydrate binding"/>
    <property type="evidence" value="ECO:0007669"/>
    <property type="project" value="InterPro"/>
</dbReference>
<reference evidence="6" key="1">
    <citation type="submission" date="2022-06" db="EMBL/GenBank/DDBJ databases">
        <title>Vallitalea longa sp. nov., an anaerobic bacterium isolated from marine sediment.</title>
        <authorList>
            <person name="Hirano S."/>
            <person name="Terahara T."/>
            <person name="Mori K."/>
            <person name="Hamada M."/>
            <person name="Matsumoto R."/>
            <person name="Kobayashi T."/>
        </authorList>
    </citation>
    <scope>NUCLEOTIDE SEQUENCE</scope>
    <source>
        <strain evidence="6">SH18-1</strain>
    </source>
</reference>
<accession>A0A9W6DG74</accession>
<dbReference type="GO" id="GO:0004553">
    <property type="term" value="F:hydrolase activity, hydrolyzing O-glycosyl compounds"/>
    <property type="evidence" value="ECO:0007669"/>
    <property type="project" value="InterPro"/>
</dbReference>
<comment type="caution">
    <text evidence="6">The sequence shown here is derived from an EMBL/GenBank/DDBJ whole genome shotgun (WGS) entry which is preliminary data.</text>
</comment>
<evidence type="ECO:0000256" key="2">
    <source>
        <dbReference type="ARBA" id="ARBA00022729"/>
    </source>
</evidence>
<dbReference type="SUPFAM" id="SSF51445">
    <property type="entry name" value="(Trans)glycosidases"/>
    <property type="match status" value="1"/>
</dbReference>
<dbReference type="GO" id="GO:0005975">
    <property type="term" value="P:carbohydrate metabolic process"/>
    <property type="evidence" value="ECO:0007669"/>
    <property type="project" value="InterPro"/>
</dbReference>
<dbReference type="SUPFAM" id="SSF51011">
    <property type="entry name" value="Glycosyl hydrolase domain"/>
    <property type="match status" value="1"/>
</dbReference>
<dbReference type="Pfam" id="PF16990">
    <property type="entry name" value="CBM_35"/>
    <property type="match status" value="2"/>
</dbReference>
<dbReference type="CDD" id="cd04083">
    <property type="entry name" value="CBM35_Lmo2446-like"/>
    <property type="match status" value="2"/>
</dbReference>